<feature type="compositionally biased region" description="Basic and acidic residues" evidence="6">
    <location>
        <begin position="161"/>
        <end position="170"/>
    </location>
</feature>
<keyword evidence="4" id="KW-0508">mRNA splicing</keyword>
<proteinExistence type="inferred from homology"/>
<dbReference type="GO" id="GO:0046540">
    <property type="term" value="C:U4/U6 x U5 tri-snRNP complex"/>
    <property type="evidence" value="ECO:0007669"/>
    <property type="project" value="InterPro"/>
</dbReference>
<dbReference type="GO" id="GO:0045292">
    <property type="term" value="P:mRNA cis splicing, via spliceosome"/>
    <property type="evidence" value="ECO:0007669"/>
    <property type="project" value="TreeGrafter"/>
</dbReference>
<dbReference type="PANTHER" id="PTHR14152">
    <property type="entry name" value="SQUAMOUS CELL CARCINOMA ANTIGEN RECOGNISED BY CYTOTOXIC T LYMPHOCYTES"/>
    <property type="match status" value="1"/>
</dbReference>
<evidence type="ECO:0000313" key="8">
    <source>
        <dbReference type="Proteomes" id="UP001328107"/>
    </source>
</evidence>
<dbReference type="EMBL" id="BTRK01000006">
    <property type="protein sequence ID" value="GMR59556.1"/>
    <property type="molecule type" value="Genomic_DNA"/>
</dbReference>
<comment type="subcellular location">
    <subcellularLocation>
        <location evidence="1">Nucleus</location>
    </subcellularLocation>
</comment>
<dbReference type="InterPro" id="IPR045347">
    <property type="entry name" value="HIND"/>
</dbReference>
<keyword evidence="8" id="KW-1185">Reference proteome</keyword>
<evidence type="ECO:0000256" key="2">
    <source>
        <dbReference type="ARBA" id="ARBA00006076"/>
    </source>
</evidence>
<dbReference type="Proteomes" id="UP001328107">
    <property type="component" value="Unassembled WGS sequence"/>
</dbReference>
<sequence>MSGKYAKKRKSGRDEDTSTEGLTERSRREERAAREDSDSPPPTKPKKSKKDDGGDAESMSIEETNKLRASLGLAPLETDDAPKAAEEDDDEPVPEGVNVILEDGIKIHHKTADNLGEKKKERELKEKLEAAKQKRKVHEKVLKAKKLADEEEEDGAASWVEKMRKAEEEKKRAEERAKMLDAMDEEFGVSNLMDEEKEKEKRKKAREAMKQRRAQEDAITAGLIVGHSKDSFLGGKDQILVLEDKGMLPDPFS</sequence>
<reference evidence="8" key="1">
    <citation type="submission" date="2022-10" db="EMBL/GenBank/DDBJ databases">
        <title>Genome assembly of Pristionchus species.</title>
        <authorList>
            <person name="Yoshida K."/>
            <person name="Sommer R.J."/>
        </authorList>
    </citation>
    <scope>NUCLEOTIDE SEQUENCE [LARGE SCALE GENOMIC DNA]</scope>
    <source>
        <strain evidence="8">RS5460</strain>
    </source>
</reference>
<feature type="compositionally biased region" description="Acidic residues" evidence="6">
    <location>
        <begin position="183"/>
        <end position="193"/>
    </location>
</feature>
<evidence type="ECO:0000256" key="3">
    <source>
        <dbReference type="ARBA" id="ARBA00022664"/>
    </source>
</evidence>
<dbReference type="Pfam" id="PF03343">
    <property type="entry name" value="SART-1"/>
    <property type="match status" value="1"/>
</dbReference>
<evidence type="ECO:0000256" key="5">
    <source>
        <dbReference type="ARBA" id="ARBA00023242"/>
    </source>
</evidence>
<dbReference type="PANTHER" id="PTHR14152:SF5">
    <property type="entry name" value="U4_U6.U5 TRI-SNRNP-ASSOCIATED PROTEIN 1"/>
    <property type="match status" value="1"/>
</dbReference>
<comment type="similarity">
    <text evidence="2">Belongs to the SNU66/SART1 family.</text>
</comment>
<feature type="compositionally biased region" description="Basic and acidic residues" evidence="6">
    <location>
        <begin position="12"/>
        <end position="37"/>
    </location>
</feature>
<dbReference type="InterPro" id="IPR005011">
    <property type="entry name" value="SNU66/SART1"/>
</dbReference>
<feature type="compositionally biased region" description="Basic and acidic residues" evidence="6">
    <location>
        <begin position="206"/>
        <end position="215"/>
    </location>
</feature>
<feature type="region of interest" description="Disordered" evidence="6">
    <location>
        <begin position="148"/>
        <end position="170"/>
    </location>
</feature>
<evidence type="ECO:0000256" key="1">
    <source>
        <dbReference type="ARBA" id="ARBA00004123"/>
    </source>
</evidence>
<organism evidence="7 8">
    <name type="scientific">Pristionchus mayeri</name>
    <dbReference type="NCBI Taxonomy" id="1317129"/>
    <lineage>
        <taxon>Eukaryota</taxon>
        <taxon>Metazoa</taxon>
        <taxon>Ecdysozoa</taxon>
        <taxon>Nematoda</taxon>
        <taxon>Chromadorea</taxon>
        <taxon>Rhabditida</taxon>
        <taxon>Rhabditina</taxon>
        <taxon>Diplogasteromorpha</taxon>
        <taxon>Diplogasteroidea</taxon>
        <taxon>Neodiplogasteridae</taxon>
        <taxon>Pristionchus</taxon>
    </lineage>
</organism>
<keyword evidence="5" id="KW-0539">Nucleus</keyword>
<feature type="region of interest" description="Disordered" evidence="6">
    <location>
        <begin position="1"/>
        <end position="95"/>
    </location>
</feature>
<gene>
    <name evidence="7" type="ORF">PMAYCL1PPCAC_29751</name>
</gene>
<protein>
    <submittedName>
        <fullName evidence="7">Uncharacterized protein</fullName>
    </submittedName>
</protein>
<dbReference type="Pfam" id="PF19252">
    <property type="entry name" value="HIND"/>
    <property type="match status" value="1"/>
</dbReference>
<comment type="caution">
    <text evidence="7">The sequence shown here is derived from an EMBL/GenBank/DDBJ whole genome shotgun (WGS) entry which is preliminary data.</text>
</comment>
<feature type="region of interest" description="Disordered" evidence="6">
    <location>
        <begin position="183"/>
        <end position="215"/>
    </location>
</feature>
<dbReference type="GO" id="GO:0000481">
    <property type="term" value="P:maturation of 5S rRNA"/>
    <property type="evidence" value="ECO:0007669"/>
    <property type="project" value="TreeGrafter"/>
</dbReference>
<name>A0AAN5DA07_9BILA</name>
<feature type="compositionally biased region" description="Basic residues" evidence="6">
    <location>
        <begin position="1"/>
        <end position="11"/>
    </location>
</feature>
<evidence type="ECO:0000256" key="4">
    <source>
        <dbReference type="ARBA" id="ARBA00023187"/>
    </source>
</evidence>
<evidence type="ECO:0000256" key="6">
    <source>
        <dbReference type="SAM" id="MobiDB-lite"/>
    </source>
</evidence>
<accession>A0AAN5DA07</accession>
<keyword evidence="3" id="KW-0507">mRNA processing</keyword>
<dbReference type="AlphaFoldDB" id="A0AAN5DA07"/>
<feature type="non-terminal residue" evidence="7">
    <location>
        <position position="253"/>
    </location>
</feature>
<evidence type="ECO:0000313" key="7">
    <source>
        <dbReference type="EMBL" id="GMR59556.1"/>
    </source>
</evidence>